<reference evidence="1 2" key="1">
    <citation type="submission" date="2023-02" db="EMBL/GenBank/DDBJ databases">
        <title>Genome sequence of Lacticaseibacillus sp. KACC 23028.</title>
        <authorList>
            <person name="Kim S."/>
            <person name="Heo J."/>
            <person name="Kwon S.-W."/>
        </authorList>
    </citation>
    <scope>NUCLEOTIDE SEQUENCE [LARGE SCALE GENOMIC DNA]</scope>
    <source>
        <strain evidence="1 2">KACC 23028</strain>
    </source>
</reference>
<organism evidence="1 2">
    <name type="scientific">Lacticaseibacillus pabuli</name>
    <dbReference type="NCBI Taxonomy" id="3025672"/>
    <lineage>
        <taxon>Bacteria</taxon>
        <taxon>Bacillati</taxon>
        <taxon>Bacillota</taxon>
        <taxon>Bacilli</taxon>
        <taxon>Lactobacillales</taxon>
        <taxon>Lactobacillaceae</taxon>
        <taxon>Lacticaseibacillus</taxon>
    </lineage>
</organism>
<dbReference type="Proteomes" id="UP001220377">
    <property type="component" value="Chromosome"/>
</dbReference>
<gene>
    <name evidence="1" type="ORF">PQ472_04435</name>
</gene>
<proteinExistence type="predicted"/>
<protein>
    <submittedName>
        <fullName evidence="1">Uncharacterized protein</fullName>
    </submittedName>
</protein>
<dbReference type="EMBL" id="CP117884">
    <property type="protein sequence ID" value="WDF83489.1"/>
    <property type="molecule type" value="Genomic_DNA"/>
</dbReference>
<accession>A0ABY7WTK0</accession>
<dbReference type="RefSeq" id="WP_274261678.1">
    <property type="nucleotide sequence ID" value="NZ_CP117884.1"/>
</dbReference>
<keyword evidence="2" id="KW-1185">Reference proteome</keyword>
<evidence type="ECO:0000313" key="1">
    <source>
        <dbReference type="EMBL" id="WDF83489.1"/>
    </source>
</evidence>
<sequence>MRIIDLIALTADLNKNAALEALGGETVYNVTGISPAEDEDGVVLTTKLPPAKPLRHWEFALLAGKPEIRGQRVRLQAGDAVLPIYGCSFHGGKIVLH</sequence>
<evidence type="ECO:0000313" key="2">
    <source>
        <dbReference type="Proteomes" id="UP001220377"/>
    </source>
</evidence>
<name>A0ABY7WTK0_9LACO</name>